<evidence type="ECO:0000313" key="6">
    <source>
        <dbReference type="Proteomes" id="UP000594903"/>
    </source>
</evidence>
<evidence type="ECO:0000313" key="3">
    <source>
        <dbReference type="EMBL" id="QPT40236.1"/>
    </source>
</evidence>
<evidence type="ECO:0000256" key="2">
    <source>
        <dbReference type="SAM" id="SignalP"/>
    </source>
</evidence>
<organism evidence="4 5">
    <name type="scientific">Oligella ureolytica</name>
    <dbReference type="NCBI Taxonomy" id="90244"/>
    <lineage>
        <taxon>Bacteria</taxon>
        <taxon>Pseudomonadati</taxon>
        <taxon>Pseudomonadota</taxon>
        <taxon>Betaproteobacteria</taxon>
        <taxon>Burkholderiales</taxon>
        <taxon>Alcaligenaceae</taxon>
        <taxon>Oligella</taxon>
    </lineage>
</organism>
<proteinExistence type="inferred from homology"/>
<sequence length="319" mass="33854">MKIKTKMLKAGLISGLLLAASVAQAQVSVMLPANPGGGWDSTGRQSMAAMNKAGIYTGTVNYTNRGGAGGTIGLAEFQNKAKGKADELAVFGAITVGSITMNNSPIKLEEFKPLARLTAEYLVIAVRPDSPYQSLQDLAAALKENPGAVPVGGGSAGGVDHIALALLAKANDADASKINYIPQAGGTETITGIVNGTLAAGISGISEFQQFADMGRVKILGITSSERMEGLDVPTFKEQGFDIELANWRGVLGSPDMPEDNYQEWISRFEQLNDSDAWKETMETQGWEPFFLTGDEFGEFIKAESERINEVLKDSGLIK</sequence>
<dbReference type="PANTHER" id="PTHR42928:SF3">
    <property type="entry name" value="UPF0065 PROTEIN YFLP"/>
    <property type="match status" value="1"/>
</dbReference>
<comment type="similarity">
    <text evidence="1">Belongs to the UPF0065 (bug) family.</text>
</comment>
<reference evidence="3 6" key="2">
    <citation type="submission" date="2020-12" db="EMBL/GenBank/DDBJ databases">
        <title>FDA dAtabase for Regulatory Grade micrObial Sequences (FDA-ARGOS): Supporting development and validation of Infectious Disease Dx tests.</title>
        <authorList>
            <person name="Sproer C."/>
            <person name="Gronow S."/>
            <person name="Severitt S."/>
            <person name="Schroder I."/>
            <person name="Tallon L."/>
            <person name="Sadzewicz L."/>
            <person name="Zhao X."/>
            <person name="Boylan J."/>
            <person name="Ott S."/>
            <person name="Bowen H."/>
            <person name="Vavikolanu K."/>
            <person name="Mehta A."/>
            <person name="Aluvathingal J."/>
            <person name="Nadendla S."/>
            <person name="Lowell S."/>
            <person name="Myers T."/>
            <person name="Yan Y."/>
            <person name="Sichtig H."/>
        </authorList>
    </citation>
    <scope>NUCLEOTIDE SEQUENCE [LARGE SCALE GENOMIC DNA]</scope>
    <source>
        <strain evidence="3 6">FDAARGOS_872</strain>
    </source>
</reference>
<dbReference type="Proteomes" id="UP000254603">
    <property type="component" value="Unassembled WGS sequence"/>
</dbReference>
<dbReference type="InterPro" id="IPR042100">
    <property type="entry name" value="Bug_dom1"/>
</dbReference>
<dbReference type="Pfam" id="PF03401">
    <property type="entry name" value="TctC"/>
    <property type="match status" value="1"/>
</dbReference>
<dbReference type="InterPro" id="IPR005064">
    <property type="entry name" value="BUG"/>
</dbReference>
<gene>
    <name evidence="3" type="ORF">I6G29_00940</name>
    <name evidence="4" type="ORF">NCTC11997_00228</name>
</gene>
<dbReference type="Gene3D" id="3.40.190.150">
    <property type="entry name" value="Bordetella uptake gene, domain 1"/>
    <property type="match status" value="1"/>
</dbReference>
<reference evidence="4 5" key="1">
    <citation type="submission" date="2018-06" db="EMBL/GenBank/DDBJ databases">
        <authorList>
            <consortium name="Pathogen Informatics"/>
            <person name="Doyle S."/>
        </authorList>
    </citation>
    <scope>NUCLEOTIDE SEQUENCE [LARGE SCALE GENOMIC DNA]</scope>
    <source>
        <strain evidence="4 5">NCTC11997</strain>
    </source>
</reference>
<dbReference type="STRING" id="1122619.GCA_000373745_00523"/>
<keyword evidence="6" id="KW-1185">Reference proteome</keyword>
<dbReference type="PIRSF" id="PIRSF017082">
    <property type="entry name" value="YflP"/>
    <property type="match status" value="1"/>
</dbReference>
<evidence type="ECO:0000256" key="1">
    <source>
        <dbReference type="ARBA" id="ARBA00006987"/>
    </source>
</evidence>
<accession>A0A378XAH3</accession>
<feature type="chain" id="PRO_5016565159" evidence="2">
    <location>
        <begin position="26"/>
        <end position="319"/>
    </location>
</feature>
<dbReference type="RefSeq" id="WP_018573698.1">
    <property type="nucleotide sequence ID" value="NZ_CP065725.1"/>
</dbReference>
<dbReference type="SUPFAM" id="SSF53850">
    <property type="entry name" value="Periplasmic binding protein-like II"/>
    <property type="match status" value="1"/>
</dbReference>
<evidence type="ECO:0000313" key="5">
    <source>
        <dbReference type="Proteomes" id="UP000254603"/>
    </source>
</evidence>
<dbReference type="PANTHER" id="PTHR42928">
    <property type="entry name" value="TRICARBOXYLATE-BINDING PROTEIN"/>
    <property type="match status" value="1"/>
</dbReference>
<name>A0A378XAH3_9BURK</name>
<keyword evidence="4" id="KW-0675">Receptor</keyword>
<dbReference type="Gene3D" id="3.40.190.10">
    <property type="entry name" value="Periplasmic binding protein-like II"/>
    <property type="match status" value="1"/>
</dbReference>
<feature type="signal peptide" evidence="2">
    <location>
        <begin position="1"/>
        <end position="25"/>
    </location>
</feature>
<dbReference type="EMBL" id="UGSB01000001">
    <property type="protein sequence ID" value="SUA50487.1"/>
    <property type="molecule type" value="Genomic_DNA"/>
</dbReference>
<keyword evidence="2" id="KW-0732">Signal</keyword>
<dbReference type="EMBL" id="CP065725">
    <property type="protein sequence ID" value="QPT40236.1"/>
    <property type="molecule type" value="Genomic_DNA"/>
</dbReference>
<dbReference type="AlphaFoldDB" id="A0A378XAH3"/>
<dbReference type="OrthoDB" id="9780943at2"/>
<evidence type="ECO:0000313" key="4">
    <source>
        <dbReference type="EMBL" id="SUA50487.1"/>
    </source>
</evidence>
<dbReference type="CDD" id="cd07012">
    <property type="entry name" value="PBP2_Bug_TTT"/>
    <property type="match status" value="1"/>
</dbReference>
<protein>
    <submittedName>
        <fullName evidence="4">Tripartite tricarboxylate transporter family receptor</fullName>
    </submittedName>
    <submittedName>
        <fullName evidence="3">Tripartite tricarboxylate transporter substrate binding protein</fullName>
    </submittedName>
</protein>
<dbReference type="Proteomes" id="UP000594903">
    <property type="component" value="Chromosome"/>
</dbReference>